<dbReference type="GO" id="GO:0004312">
    <property type="term" value="F:fatty acid synthase activity"/>
    <property type="evidence" value="ECO:0007669"/>
    <property type="project" value="TreeGrafter"/>
</dbReference>
<dbReference type="InterPro" id="IPR020806">
    <property type="entry name" value="PKS_PP-bd"/>
</dbReference>
<dbReference type="InterPro" id="IPR014031">
    <property type="entry name" value="Ketoacyl_synth_C"/>
</dbReference>
<dbReference type="SUPFAM" id="SSF53474">
    <property type="entry name" value="alpha/beta-Hydrolases"/>
    <property type="match status" value="1"/>
</dbReference>
<dbReference type="Gene3D" id="1.10.1200.10">
    <property type="entry name" value="ACP-like"/>
    <property type="match status" value="2"/>
</dbReference>
<dbReference type="InterPro" id="IPR020841">
    <property type="entry name" value="PKS_Beta-ketoAc_synthase_dom"/>
</dbReference>
<evidence type="ECO:0000256" key="8">
    <source>
        <dbReference type="SAM" id="MobiDB-lite"/>
    </source>
</evidence>
<dbReference type="PANTHER" id="PTHR43775:SF21">
    <property type="entry name" value="NON-REDUCING POLYKETIDE SYNTHASE AUSA-RELATED"/>
    <property type="match status" value="1"/>
</dbReference>
<dbReference type="SUPFAM" id="SSF47336">
    <property type="entry name" value="ACP-like"/>
    <property type="match status" value="2"/>
</dbReference>
<dbReference type="GeneID" id="37135143"/>
<evidence type="ECO:0000259" key="11">
    <source>
        <dbReference type="PROSITE" id="PS52019"/>
    </source>
</evidence>
<dbReference type="PANTHER" id="PTHR43775">
    <property type="entry name" value="FATTY ACID SYNTHASE"/>
    <property type="match status" value="1"/>
</dbReference>
<dbReference type="InterPro" id="IPR014030">
    <property type="entry name" value="Ketoacyl_synth_N"/>
</dbReference>
<dbReference type="GO" id="GO:0031177">
    <property type="term" value="F:phosphopantetheine binding"/>
    <property type="evidence" value="ECO:0007669"/>
    <property type="project" value="InterPro"/>
</dbReference>
<dbReference type="Gene3D" id="3.40.366.10">
    <property type="entry name" value="Malonyl-Coenzyme A Acyl Carrier Protein, domain 2"/>
    <property type="match status" value="2"/>
</dbReference>
<feature type="active site" description="Proton acceptor; for dehydratase activity" evidence="7">
    <location>
        <position position="1309"/>
    </location>
</feature>
<dbReference type="InterPro" id="IPR029058">
    <property type="entry name" value="AB_hydrolase_fold"/>
</dbReference>
<dbReference type="InterPro" id="IPR009081">
    <property type="entry name" value="PP-bd_ACP"/>
</dbReference>
<accession>A0A319C7F9</accession>
<dbReference type="GO" id="GO:0008168">
    <property type="term" value="F:methyltransferase activity"/>
    <property type="evidence" value="ECO:0007669"/>
    <property type="project" value="UniProtKB-KW"/>
</dbReference>
<evidence type="ECO:0000259" key="10">
    <source>
        <dbReference type="PROSITE" id="PS52004"/>
    </source>
</evidence>
<dbReference type="Pfam" id="PF00109">
    <property type="entry name" value="ketoacyl-synt"/>
    <property type="match status" value="1"/>
</dbReference>
<feature type="compositionally biased region" description="Acidic residues" evidence="8">
    <location>
        <begin position="1637"/>
        <end position="1651"/>
    </location>
</feature>
<dbReference type="InterPro" id="IPR016036">
    <property type="entry name" value="Malonyl_transacylase_ACP-bd"/>
</dbReference>
<dbReference type="SUPFAM" id="SSF55048">
    <property type="entry name" value="Probable ACP-binding domain of malonyl-CoA ACP transacylase"/>
    <property type="match status" value="1"/>
</dbReference>
<dbReference type="Gene3D" id="3.30.70.3290">
    <property type="match status" value="1"/>
</dbReference>
<dbReference type="Pfam" id="PF18558">
    <property type="entry name" value="HTH_51"/>
    <property type="match status" value="1"/>
</dbReference>
<keyword evidence="13" id="KW-1185">Reference proteome</keyword>
<evidence type="ECO:0000256" key="5">
    <source>
        <dbReference type="ARBA" id="ARBA00022679"/>
    </source>
</evidence>
<keyword evidence="3" id="KW-0597">Phosphoprotein</keyword>
<reference evidence="12 13" key="1">
    <citation type="submission" date="2016-12" db="EMBL/GenBank/DDBJ databases">
        <title>The genomes of Aspergillus section Nigri reveals drivers in fungal speciation.</title>
        <authorList>
            <consortium name="DOE Joint Genome Institute"/>
            <person name="Vesth T.C."/>
            <person name="Nybo J."/>
            <person name="Theobald S."/>
            <person name="Brandl J."/>
            <person name="Frisvad J.C."/>
            <person name="Nielsen K.F."/>
            <person name="Lyhne E.K."/>
            <person name="Kogle M.E."/>
            <person name="Kuo A."/>
            <person name="Riley R."/>
            <person name="Clum A."/>
            <person name="Nolan M."/>
            <person name="Lipzen A."/>
            <person name="Salamov A."/>
            <person name="Henrissat B."/>
            <person name="Wiebenga A."/>
            <person name="De Vries R.P."/>
            <person name="Grigoriev I.V."/>
            <person name="Mortensen U.H."/>
            <person name="Andersen M.R."/>
            <person name="Baker S.E."/>
        </authorList>
    </citation>
    <scope>NUCLEOTIDE SEQUENCE [LARGE SCALE GENOMIC DNA]</scope>
    <source>
        <strain evidence="12 13">CBS 121591</strain>
    </source>
</reference>
<dbReference type="CDD" id="cd02440">
    <property type="entry name" value="AdoMet_MTases"/>
    <property type="match status" value="1"/>
</dbReference>
<dbReference type="InterPro" id="IPR016039">
    <property type="entry name" value="Thiolase-like"/>
</dbReference>
<dbReference type="InterPro" id="IPR013094">
    <property type="entry name" value="AB_hydrolase_3"/>
</dbReference>
<dbReference type="InterPro" id="IPR006162">
    <property type="entry name" value="Ppantetheine_attach_site"/>
</dbReference>
<dbReference type="GO" id="GO:0006633">
    <property type="term" value="P:fatty acid biosynthetic process"/>
    <property type="evidence" value="ECO:0007669"/>
    <property type="project" value="InterPro"/>
</dbReference>
<dbReference type="OrthoDB" id="429813at2759"/>
<dbReference type="SUPFAM" id="SSF53901">
    <property type="entry name" value="Thiolase-like"/>
    <property type="match status" value="1"/>
</dbReference>
<name>A0A319C7F9_9EURO</name>
<comment type="pathway">
    <text evidence="1">Secondary metabolite biosynthesis; terpenoid biosynthesis.</text>
</comment>
<dbReference type="SUPFAM" id="SSF52151">
    <property type="entry name" value="FabD/lysophospholipase-like"/>
    <property type="match status" value="1"/>
</dbReference>
<dbReference type="STRING" id="1448315.A0A319C7F9"/>
<dbReference type="RefSeq" id="XP_025491505.1">
    <property type="nucleotide sequence ID" value="XM_025632402.1"/>
</dbReference>
<dbReference type="InterPro" id="IPR041068">
    <property type="entry name" value="HTH_51"/>
</dbReference>
<dbReference type="InterPro" id="IPR013217">
    <property type="entry name" value="Methyltransf_12"/>
</dbReference>
<dbReference type="Pfam" id="PF00698">
    <property type="entry name" value="Acyl_transf_1"/>
    <property type="match status" value="1"/>
</dbReference>
<evidence type="ECO:0000313" key="12">
    <source>
        <dbReference type="EMBL" id="PYH81305.1"/>
    </source>
</evidence>
<dbReference type="PROSITE" id="PS00012">
    <property type="entry name" value="PHOSPHOPANTETHEINE"/>
    <property type="match status" value="2"/>
</dbReference>
<dbReference type="InterPro" id="IPR042104">
    <property type="entry name" value="PKS_dehydratase_sf"/>
</dbReference>
<dbReference type="GO" id="GO:0004315">
    <property type="term" value="F:3-oxoacyl-[acyl-carrier-protein] synthase activity"/>
    <property type="evidence" value="ECO:0007669"/>
    <property type="project" value="InterPro"/>
</dbReference>
<evidence type="ECO:0000256" key="2">
    <source>
        <dbReference type="ARBA" id="ARBA00022450"/>
    </source>
</evidence>
<dbReference type="VEuPathDB" id="FungiDB:BO82DRAFT_311162"/>
<dbReference type="SMART" id="SM00825">
    <property type="entry name" value="PKS_KS"/>
    <property type="match status" value="1"/>
</dbReference>
<dbReference type="CDD" id="cd00833">
    <property type="entry name" value="PKS"/>
    <property type="match status" value="1"/>
</dbReference>
<dbReference type="SUPFAM" id="SSF53335">
    <property type="entry name" value="S-adenosyl-L-methionine-dependent methyltransferases"/>
    <property type="match status" value="1"/>
</dbReference>
<dbReference type="Gene3D" id="3.40.47.10">
    <property type="match status" value="1"/>
</dbReference>
<dbReference type="GO" id="GO:0032259">
    <property type="term" value="P:methylation"/>
    <property type="evidence" value="ECO:0007669"/>
    <property type="project" value="UniProtKB-KW"/>
</dbReference>
<dbReference type="SMART" id="SM00823">
    <property type="entry name" value="PKS_PP"/>
    <property type="match status" value="2"/>
</dbReference>
<dbReference type="GO" id="GO:0044550">
    <property type="term" value="P:secondary metabolite biosynthetic process"/>
    <property type="evidence" value="ECO:0007669"/>
    <property type="project" value="TreeGrafter"/>
</dbReference>
<feature type="domain" description="PKS/mFAS DH" evidence="11">
    <location>
        <begin position="1276"/>
        <end position="1588"/>
    </location>
</feature>
<dbReference type="InterPro" id="IPR016035">
    <property type="entry name" value="Acyl_Trfase/lysoPLipase"/>
</dbReference>
<dbReference type="EMBL" id="KZ821703">
    <property type="protein sequence ID" value="PYH81305.1"/>
    <property type="molecule type" value="Genomic_DNA"/>
</dbReference>
<dbReference type="InterPro" id="IPR018201">
    <property type="entry name" value="Ketoacyl_synth_AS"/>
</dbReference>
<dbReference type="Gene3D" id="3.40.50.1820">
    <property type="entry name" value="alpha/beta hydrolase"/>
    <property type="match status" value="1"/>
</dbReference>
<dbReference type="InterPro" id="IPR050091">
    <property type="entry name" value="PKS_NRPS_Biosynth_Enz"/>
</dbReference>
<evidence type="ECO:0000256" key="1">
    <source>
        <dbReference type="ARBA" id="ARBA00004721"/>
    </source>
</evidence>
<dbReference type="GO" id="GO:0016787">
    <property type="term" value="F:hydrolase activity"/>
    <property type="evidence" value="ECO:0007669"/>
    <property type="project" value="InterPro"/>
</dbReference>
<dbReference type="InterPro" id="IPR032088">
    <property type="entry name" value="SAT"/>
</dbReference>
<dbReference type="Pfam" id="PF07859">
    <property type="entry name" value="Abhydrolase_3"/>
    <property type="match status" value="1"/>
</dbReference>
<feature type="domain" description="Ketosynthase family 3 (KS3)" evidence="10">
    <location>
        <begin position="372"/>
        <end position="795"/>
    </location>
</feature>
<dbReference type="PROSITE" id="PS50075">
    <property type="entry name" value="CARRIER"/>
    <property type="match status" value="2"/>
</dbReference>
<feature type="region of interest" description="Disordered" evidence="8">
    <location>
        <begin position="1619"/>
        <end position="1652"/>
    </location>
</feature>
<dbReference type="PROSITE" id="PS52004">
    <property type="entry name" value="KS3_2"/>
    <property type="match status" value="1"/>
</dbReference>
<feature type="region of interest" description="C-terminal hotdog fold" evidence="7">
    <location>
        <begin position="1430"/>
        <end position="1588"/>
    </location>
</feature>
<dbReference type="Pfam" id="PF16073">
    <property type="entry name" value="SAT"/>
    <property type="match status" value="1"/>
</dbReference>
<dbReference type="Pfam" id="PF00550">
    <property type="entry name" value="PP-binding"/>
    <property type="match status" value="2"/>
</dbReference>
<dbReference type="Pfam" id="PF08242">
    <property type="entry name" value="Methyltransf_12"/>
    <property type="match status" value="1"/>
</dbReference>
<evidence type="ECO:0000256" key="6">
    <source>
        <dbReference type="ARBA" id="ARBA00023268"/>
    </source>
</evidence>
<protein>
    <submittedName>
        <fullName evidence="12">BcPKS16, polyketide synthase</fullName>
    </submittedName>
</protein>
<dbReference type="PROSITE" id="PS52019">
    <property type="entry name" value="PKS_MFAS_DH"/>
    <property type="match status" value="1"/>
</dbReference>
<dbReference type="InterPro" id="IPR049551">
    <property type="entry name" value="PKS_DH_C"/>
</dbReference>
<keyword evidence="2" id="KW-0596">Phosphopantetheine</keyword>
<evidence type="ECO:0000259" key="9">
    <source>
        <dbReference type="PROSITE" id="PS50075"/>
    </source>
</evidence>
<evidence type="ECO:0000313" key="13">
    <source>
        <dbReference type="Proteomes" id="UP000248340"/>
    </source>
</evidence>
<dbReference type="SMART" id="SM00826">
    <property type="entry name" value="PKS_DH"/>
    <property type="match status" value="1"/>
</dbReference>
<dbReference type="Gene3D" id="3.40.50.150">
    <property type="entry name" value="Vaccinia Virus protein VP39"/>
    <property type="match status" value="1"/>
</dbReference>
<evidence type="ECO:0000256" key="7">
    <source>
        <dbReference type="PROSITE-ProRule" id="PRU01363"/>
    </source>
</evidence>
<feature type="region of interest" description="Disordered" evidence="8">
    <location>
        <begin position="1718"/>
        <end position="1754"/>
    </location>
</feature>
<dbReference type="SMART" id="SM00827">
    <property type="entry name" value="PKS_AT"/>
    <property type="match status" value="1"/>
</dbReference>
<dbReference type="PROSITE" id="PS00606">
    <property type="entry name" value="KS3_1"/>
    <property type="match status" value="1"/>
</dbReference>
<dbReference type="Pfam" id="PF02801">
    <property type="entry name" value="Ketoacyl-synt_C"/>
    <property type="match status" value="1"/>
</dbReference>
<feature type="active site" description="Proton donor; for dehydratase activity" evidence="7">
    <location>
        <position position="1494"/>
    </location>
</feature>
<keyword evidence="5" id="KW-0808">Transferase</keyword>
<evidence type="ECO:0000256" key="4">
    <source>
        <dbReference type="ARBA" id="ARBA00022603"/>
    </source>
</evidence>
<dbReference type="InterPro" id="IPR036736">
    <property type="entry name" value="ACP-like_sf"/>
</dbReference>
<dbReference type="InterPro" id="IPR001227">
    <property type="entry name" value="Ac_transferase_dom_sf"/>
</dbReference>
<feature type="region of interest" description="N-terminal hotdog fold" evidence="7">
    <location>
        <begin position="1276"/>
        <end position="1410"/>
    </location>
</feature>
<dbReference type="InterPro" id="IPR029063">
    <property type="entry name" value="SAM-dependent_MTases_sf"/>
</dbReference>
<proteinExistence type="predicted"/>
<feature type="domain" description="Carrier" evidence="9">
    <location>
        <begin position="1646"/>
        <end position="1725"/>
    </location>
</feature>
<dbReference type="InterPro" id="IPR020807">
    <property type="entry name" value="PKS_DH"/>
</dbReference>
<sequence length="2619" mass="285166">MTISVGVFCPQSRAPSASYLQSIRQFILTHPILQCLITEVVTLKEVQTLLAMKNAAIDRLPRALQYTDYLIQWLVTGDGDAAASTQSGIVALPRLVILQVAQYFQYLESQQITHADVIAQVRPAGGLQGYCGGLPAALTLSCAASETEVGPLICTAIRLAYAIGLYAELGDDSTVPGATTIVVRLKSEGQAEDLVRHYRHTYISAITDPRSVSLVGPVDELAALQERASDLGLLLQAMDIRGKTHNPENMDLARELVGVCRESEMLQLPGPEHLKSPVRSNRTGDLITSGGSLSEEIVQTVLASRCEWYQLLCNVARGLQETGQTAHQIVSFGVGDVVPLMPFNKLGLRIEKQDWGAPKRRLGQEKLPSYPDDAVAIVGASCRLPGANTMEELWEVLSEGQDRHEMLPRSRFDLHGAYRARQSGPFAVQRQFYGNFLDGVDQFDHAFFGISKREMSNIDPQQRVLLELAYEAMESSGYLKSHRRDRGDSVGCFIGASFVEYLDNTNAHAPTAYTSTGTIRAFLCGRLSYYFGWRGPAEVIDTACSSSLVAINRAVKAIQRGECSIALTGGINLITGINNFLDLARAGFLSPTGQCKPFDERADGYCRAEGAGLVVLKPLRQALMDQDRIMAVIPGAATNQGGLSCGITVPEPKAQVELYRAVLDQARLDPTQITYVEAHGTGTQAGDPLEVQSIRSVLGGSTRSTDLTIGSVKGNIGHCETAAGVAGVLKVICMLERRSLVPQASHTSWNPTIPALAPDRMRLCSTLQPWTAPLLAALVNSYGAAGSNAAIVCCESPRQPAPLQQQAQIQRRWRYPVICSASTESSLRRYQQALAAFLRRKTPPPAMAALVYTLSEKRPLHKFASIIESEGVEDLARQLADGAPTPIIERTSSPAPIVLVFGGQSRETIGLRQDLYQHCVAFRAYLDLCNNTLQELGYPSILPAVFDTADLSDIVVLQTGFVSVQYASALTWIDAGLDVTGLIGHSLGELTCLAVSGMLSLRDMLRLVAGRATSMKVRWGGDRGKMSAVFASLEEVKALIEGQPLEIACYNAEKSYVVSGETRAMATLQARLLASPVRSVAVDTSHGFHSMLVEPVLEDLSRLGESLHWSAPQIPMYPCSREARDTPLPYNPGDHAREPVFFAHSVRRIEAQLGACIWLEAGMDTPIIQMTKRAATSRTHAFCAMATKDGVQGVNALSHTIASLWSLSVPVTHWLFLQPHDQVWLPPYQFEATRGWLDNIDRAAEIQQHLDQHTAVAAREDARHAKEDAIPRSKLVSLLPSTEDRTEDRVRHFRIDGMSERFRKIVSGHAVRQRPLCPASVYLECVTMALDLIGEQEGGHPMKGTEWAFEDLSIQAPLATGAALIELTLEDSPDAAGRRYMFLVRSRSQPLSTNHTLHATGCVTREPSSNLQPVGRLVGRHVQALQDSGDVERMQAKRAYGLFSRVVTYAEFLRGISQIRIRGSEGLATVIIPGGQPGLDESTAIARCDAVSLDNFIQVVGLLMNTSELVGVDEVMVCTGIDNCTLSRECDLPLGDGDKHNPAQVYVSYKDCGSGKAVGDVFVFSSRGTLIAAITGCHFTKIAISRLERLLDTANRTTAAAHQARAVAPVAVDGRLMTDSSEAEMPMTPDLSSGSGPEEDEDEDENEDEQSLPDVRAMLESYTGATASKILNTAVLTDLGLDSLAAVEMLGELAALCDVTLDSQDLLTITVQELETQIGHAHSARRSPPRRQSPKATAQKSCTAPARPSRHTTRGVKAIAQVKQVISELTGIEVDQVQHDMTLEQLGVDSLALVEVVAAVSDAAALPIPSEGIVLSSTIVDLLALLPTVGQEASKPEPPSNNCPAVTALVPFTPTPIRPSLEQGPSGPRIRLDPMRGMRYSNAKLADHAARRGYTSYWDDVAIRQDQQTLAYVVQAFATLGVDLQSLRPGEPIPHIDVLPQYRRLLQRLWAILMKHGAVAQGGQGVRIRGPKEDLIPPPDHLHAEFVAQCPTYAIEARLLALTAPYLATVLQGSVDPVKLLFGSPAASQIMEGYYGCSPMLSTATDQMVDFVTGCVGGSQPKAAVFRILEVGAGTGGTTVRLVEALAKCGVAVHYTFTDISASMVAKARRRFAKVKWMHFERLDLEQSSLPHMRESFDMVIGTNCVHATRNRVLAISRIRDILAPEGLIVLSEVTRIIDWYDLVFGLLDGWWLAADEGLTYPLRAASEWVKSLHRAGFGSVLVSEGRSEDLNTQQLLVGCKACDMPGPNDGQSPVLRAPATTQMAMIKESVTYKIVHEVELEADVFLPAPSMADVNLKNPMAIALMVHGGGHMTLSRQSVRPAQTAYLLANGFVPVSIDYRLCPEVNIIDGAMADVRDAYLWARHTLPKWTMLRQRGIQLDAERIVLVGWSTGGQLAMSTAWTVAAAGERLPSAILSFYSPCDFLSTADVFASPQLPPVHAFTDQQVMEIPLAMNPLTQYEVNESESGCQTGSFGWLKPGDPRSELLLSLCRQVKGYGLSLMLNGGRSGAERRRHRRVGDLIAEGWPSNERQAWICPTAQLLAGNYRVPTFIIHGRQDEVARFESAERFHQELQRQEIASGMLQLEHARHIYDLHLKPGMVEWDEQVAPGYNFLFNVVG</sequence>
<dbReference type="InterPro" id="IPR049900">
    <property type="entry name" value="PKS_mFAS_DH"/>
</dbReference>
<dbReference type="Pfam" id="PF14765">
    <property type="entry name" value="PS-DH"/>
    <property type="match status" value="1"/>
</dbReference>
<feature type="compositionally biased region" description="Basic residues" evidence="8">
    <location>
        <begin position="1722"/>
        <end position="1733"/>
    </location>
</feature>
<dbReference type="InterPro" id="IPR014043">
    <property type="entry name" value="Acyl_transferase_dom"/>
</dbReference>
<dbReference type="Proteomes" id="UP000248340">
    <property type="component" value="Unassembled WGS sequence"/>
</dbReference>
<feature type="domain" description="Carrier" evidence="9">
    <location>
        <begin position="1756"/>
        <end position="1830"/>
    </location>
</feature>
<gene>
    <name evidence="12" type="ORF">BO82DRAFT_311162</name>
</gene>
<organism evidence="12 13">
    <name type="scientific">Aspergillus uvarum CBS 121591</name>
    <dbReference type="NCBI Taxonomy" id="1448315"/>
    <lineage>
        <taxon>Eukaryota</taxon>
        <taxon>Fungi</taxon>
        <taxon>Dikarya</taxon>
        <taxon>Ascomycota</taxon>
        <taxon>Pezizomycotina</taxon>
        <taxon>Eurotiomycetes</taxon>
        <taxon>Eurotiomycetidae</taxon>
        <taxon>Eurotiales</taxon>
        <taxon>Aspergillaceae</taxon>
        <taxon>Aspergillus</taxon>
        <taxon>Aspergillus subgen. Circumdati</taxon>
    </lineage>
</organism>
<keyword evidence="6" id="KW-0511">Multifunctional enzyme</keyword>
<dbReference type="Gene3D" id="3.10.129.110">
    <property type="entry name" value="Polyketide synthase dehydratase"/>
    <property type="match status" value="1"/>
</dbReference>
<evidence type="ECO:0000256" key="3">
    <source>
        <dbReference type="ARBA" id="ARBA00022553"/>
    </source>
</evidence>
<keyword evidence="4" id="KW-0489">Methyltransferase</keyword>